<dbReference type="EMBL" id="CAJNJA010047770">
    <property type="protein sequence ID" value="CAE7826389.1"/>
    <property type="molecule type" value="Genomic_DNA"/>
</dbReference>
<feature type="region of interest" description="Disordered" evidence="1">
    <location>
        <begin position="1"/>
        <end position="48"/>
    </location>
</feature>
<sequence>YDLDKGEDEQLNPRVGGRSTAALEASDKEVKIPGKGPQTGPTWSNNRKQRIAEPDDVRNRLEARGIVVAGAVRTRLAHELGLKIQSYNIGGITSECYDLIKDWLHHQCSADVVVFQETHHGLGRSDGHWQLPGWIVVTTADEKQRYSGLAVFLRRSVFVDEQVSSVTWIPGRLLHVRCQSPQLTLDLVAGYQWVWQAKQQEQIARKRAHFWTKLGVLLQGLPARNLLALCADMNTHCRPLAGHIGRGVLRTTRNGSVTTQIDFIATRKKHADALARTAQPVALDLAPWHSVQQHTAEAQELQQLLVTEIEGLLASDKCSFQSTAVKQAIEHVWSVYRRRQWLEEQISAAETAASRNDLGHLLSVEQEFHEIHLYFQQAFSSPHEYRIPESDVLLSFTEAEICDAVRQLKPGKAVPEASLPADVWLLQPEGVAKLSARVFQSSYEAGDTYPDEATCCSLALLPKPGKAGR</sequence>
<dbReference type="OrthoDB" id="441482at2759"/>
<gene>
    <name evidence="3" type="primary">pola1</name>
    <name evidence="3" type="ORF">SNEC2469_LOCUS24646</name>
</gene>
<keyword evidence="4" id="KW-1185">Reference proteome</keyword>
<evidence type="ECO:0000313" key="3">
    <source>
        <dbReference type="EMBL" id="CAE7826389.1"/>
    </source>
</evidence>
<feature type="non-terminal residue" evidence="3">
    <location>
        <position position="1"/>
    </location>
</feature>
<dbReference type="Gene3D" id="3.60.10.10">
    <property type="entry name" value="Endonuclease/exonuclease/phosphatase"/>
    <property type="match status" value="1"/>
</dbReference>
<feature type="non-terminal residue" evidence="3">
    <location>
        <position position="469"/>
    </location>
</feature>
<comment type="caution">
    <text evidence="3">The sequence shown here is derived from an EMBL/GenBank/DDBJ whole genome shotgun (WGS) entry which is preliminary data.</text>
</comment>
<protein>
    <submittedName>
        <fullName evidence="3">Pola1 protein</fullName>
    </submittedName>
</protein>
<dbReference type="InterPro" id="IPR005135">
    <property type="entry name" value="Endo/exonuclease/phosphatase"/>
</dbReference>
<evidence type="ECO:0000313" key="4">
    <source>
        <dbReference type="Proteomes" id="UP000601435"/>
    </source>
</evidence>
<evidence type="ECO:0000256" key="1">
    <source>
        <dbReference type="SAM" id="MobiDB-lite"/>
    </source>
</evidence>
<dbReference type="AlphaFoldDB" id="A0A812ZFH7"/>
<feature type="compositionally biased region" description="Acidic residues" evidence="1">
    <location>
        <begin position="1"/>
        <end position="10"/>
    </location>
</feature>
<dbReference type="Proteomes" id="UP000601435">
    <property type="component" value="Unassembled WGS sequence"/>
</dbReference>
<feature type="domain" description="Endonuclease/exonuclease/phosphatase" evidence="2">
    <location>
        <begin position="86"/>
        <end position="263"/>
    </location>
</feature>
<name>A0A812ZFH7_9DINO</name>
<reference evidence="3" key="1">
    <citation type="submission" date="2021-02" db="EMBL/GenBank/DDBJ databases">
        <authorList>
            <person name="Dougan E. K."/>
            <person name="Rhodes N."/>
            <person name="Thang M."/>
            <person name="Chan C."/>
        </authorList>
    </citation>
    <scope>NUCLEOTIDE SEQUENCE</scope>
</reference>
<dbReference type="Pfam" id="PF03372">
    <property type="entry name" value="Exo_endo_phos"/>
    <property type="match status" value="1"/>
</dbReference>
<dbReference type="InterPro" id="IPR036691">
    <property type="entry name" value="Endo/exonu/phosph_ase_sf"/>
</dbReference>
<dbReference type="SUPFAM" id="SSF56219">
    <property type="entry name" value="DNase I-like"/>
    <property type="match status" value="1"/>
</dbReference>
<evidence type="ECO:0000259" key="2">
    <source>
        <dbReference type="Pfam" id="PF03372"/>
    </source>
</evidence>
<accession>A0A812ZFH7</accession>
<organism evidence="3 4">
    <name type="scientific">Symbiodinium necroappetens</name>
    <dbReference type="NCBI Taxonomy" id="1628268"/>
    <lineage>
        <taxon>Eukaryota</taxon>
        <taxon>Sar</taxon>
        <taxon>Alveolata</taxon>
        <taxon>Dinophyceae</taxon>
        <taxon>Suessiales</taxon>
        <taxon>Symbiodiniaceae</taxon>
        <taxon>Symbiodinium</taxon>
    </lineage>
</organism>
<proteinExistence type="predicted"/>
<dbReference type="GO" id="GO:0003824">
    <property type="term" value="F:catalytic activity"/>
    <property type="evidence" value="ECO:0007669"/>
    <property type="project" value="InterPro"/>
</dbReference>